<feature type="compositionally biased region" description="Low complexity" evidence="1">
    <location>
        <begin position="429"/>
        <end position="456"/>
    </location>
</feature>
<dbReference type="Proteomes" id="UP000000763">
    <property type="component" value="Chromosome 10"/>
</dbReference>
<dbReference type="PANTHER" id="PTHR33018:SF34">
    <property type="entry name" value="OS02G0472350 PROTEIN"/>
    <property type="match status" value="1"/>
</dbReference>
<organism evidence="2 3">
    <name type="scientific">Oryza sativa subsp. japonica</name>
    <name type="common">Rice</name>
    <dbReference type="NCBI Taxonomy" id="39947"/>
    <lineage>
        <taxon>Eukaryota</taxon>
        <taxon>Viridiplantae</taxon>
        <taxon>Streptophyta</taxon>
        <taxon>Embryophyta</taxon>
        <taxon>Tracheophyta</taxon>
        <taxon>Spermatophyta</taxon>
        <taxon>Magnoliopsida</taxon>
        <taxon>Liliopsida</taxon>
        <taxon>Poales</taxon>
        <taxon>Poaceae</taxon>
        <taxon>BOP clade</taxon>
        <taxon>Oryzoideae</taxon>
        <taxon>Oryzeae</taxon>
        <taxon>Oryzinae</taxon>
        <taxon>Oryza</taxon>
        <taxon>Oryza sativa</taxon>
    </lineage>
</organism>
<protein>
    <recommendedName>
        <fullName evidence="4">Transposon protein, putative, CACTA, En/Spm sub-class</fullName>
    </recommendedName>
</protein>
<evidence type="ECO:0000313" key="3">
    <source>
        <dbReference type="Proteomes" id="UP000000763"/>
    </source>
</evidence>
<dbReference type="PANTHER" id="PTHR33018">
    <property type="entry name" value="OS10G0338966 PROTEIN-RELATED"/>
    <property type="match status" value="1"/>
</dbReference>
<name>Q8S766_ORYSJ</name>
<dbReference type="AlphaFoldDB" id="Q8S766"/>
<feature type="region of interest" description="Disordered" evidence="1">
    <location>
        <begin position="390"/>
        <end position="486"/>
    </location>
</feature>
<feature type="compositionally biased region" description="Basic residues" evidence="1">
    <location>
        <begin position="65"/>
        <end position="74"/>
    </location>
</feature>
<dbReference type="EMBL" id="AC090488">
    <property type="protein sequence ID" value="AAM01001.1"/>
    <property type="molecule type" value="Genomic_DNA"/>
</dbReference>
<evidence type="ECO:0000313" key="2">
    <source>
        <dbReference type="EMBL" id="AAM01001.1"/>
    </source>
</evidence>
<reference evidence="3" key="1">
    <citation type="journal article" date="2005" name="Nature">
        <title>The map-based sequence of the rice genome.</title>
        <authorList>
            <consortium name="International rice genome sequencing project (IRGSP)"/>
            <person name="Matsumoto T."/>
            <person name="Wu J."/>
            <person name="Kanamori H."/>
            <person name="Katayose Y."/>
            <person name="Fujisawa M."/>
            <person name="Namiki N."/>
            <person name="Mizuno H."/>
            <person name="Yamamoto K."/>
            <person name="Antonio B.A."/>
            <person name="Baba T."/>
            <person name="Sakata K."/>
            <person name="Nagamura Y."/>
            <person name="Aoki H."/>
            <person name="Arikawa K."/>
            <person name="Arita K."/>
            <person name="Bito T."/>
            <person name="Chiden Y."/>
            <person name="Fujitsuka N."/>
            <person name="Fukunaka R."/>
            <person name="Hamada M."/>
            <person name="Harada C."/>
            <person name="Hayashi A."/>
            <person name="Hijishita S."/>
            <person name="Honda M."/>
            <person name="Hosokawa S."/>
            <person name="Ichikawa Y."/>
            <person name="Idonuma A."/>
            <person name="Iijima M."/>
            <person name="Ikeda M."/>
            <person name="Ikeno M."/>
            <person name="Ito K."/>
            <person name="Ito S."/>
            <person name="Ito T."/>
            <person name="Ito Y."/>
            <person name="Ito Y."/>
            <person name="Iwabuchi A."/>
            <person name="Kamiya K."/>
            <person name="Karasawa W."/>
            <person name="Kurita K."/>
            <person name="Katagiri S."/>
            <person name="Kikuta A."/>
            <person name="Kobayashi H."/>
            <person name="Kobayashi N."/>
            <person name="Machita K."/>
            <person name="Maehara T."/>
            <person name="Masukawa M."/>
            <person name="Mizubayashi T."/>
            <person name="Mukai Y."/>
            <person name="Nagasaki H."/>
            <person name="Nagata Y."/>
            <person name="Naito S."/>
            <person name="Nakashima M."/>
            <person name="Nakama Y."/>
            <person name="Nakamichi Y."/>
            <person name="Nakamura M."/>
            <person name="Meguro A."/>
            <person name="Negishi M."/>
            <person name="Ohta I."/>
            <person name="Ohta T."/>
            <person name="Okamoto M."/>
            <person name="Ono N."/>
            <person name="Saji S."/>
            <person name="Sakaguchi M."/>
            <person name="Sakai K."/>
            <person name="Shibata M."/>
            <person name="Shimokawa T."/>
            <person name="Song J."/>
            <person name="Takazaki Y."/>
            <person name="Terasawa K."/>
            <person name="Tsugane M."/>
            <person name="Tsuji K."/>
            <person name="Ueda S."/>
            <person name="Waki K."/>
            <person name="Yamagata H."/>
            <person name="Yamamoto M."/>
            <person name="Yamamoto S."/>
            <person name="Yamane H."/>
            <person name="Yoshiki S."/>
            <person name="Yoshihara R."/>
            <person name="Yukawa K."/>
            <person name="Zhong H."/>
            <person name="Yano M."/>
            <person name="Yuan Q."/>
            <person name="Ouyang S."/>
            <person name="Liu J."/>
            <person name="Jones K.M."/>
            <person name="Gansberger K."/>
            <person name="Moffat K."/>
            <person name="Hill J."/>
            <person name="Bera J."/>
            <person name="Fadrosh D."/>
            <person name="Jin S."/>
            <person name="Johri S."/>
            <person name="Kim M."/>
            <person name="Overton L."/>
            <person name="Reardon M."/>
            <person name="Tsitrin T."/>
            <person name="Vuong H."/>
            <person name="Weaver B."/>
            <person name="Ciecko A."/>
            <person name="Tallon L."/>
            <person name="Jackson J."/>
            <person name="Pai G."/>
            <person name="Aken S.V."/>
            <person name="Utterback T."/>
            <person name="Reidmuller S."/>
            <person name="Feldblyum T."/>
            <person name="Hsiao J."/>
            <person name="Zismann V."/>
            <person name="Iobst S."/>
            <person name="de Vazeille A.R."/>
            <person name="Buell C.R."/>
            <person name="Ying K."/>
            <person name="Li Y."/>
            <person name="Lu T."/>
            <person name="Huang Y."/>
            <person name="Zhao Q."/>
            <person name="Feng Q."/>
            <person name="Zhang L."/>
            <person name="Zhu J."/>
            <person name="Weng Q."/>
            <person name="Mu J."/>
            <person name="Lu Y."/>
            <person name="Fan D."/>
            <person name="Liu Y."/>
            <person name="Guan J."/>
            <person name="Zhang Y."/>
            <person name="Yu S."/>
            <person name="Liu X."/>
            <person name="Zhang Y."/>
            <person name="Hong G."/>
            <person name="Han B."/>
            <person name="Choisne N."/>
            <person name="Demange N."/>
            <person name="Orjeda G."/>
            <person name="Samain S."/>
            <person name="Cattolico L."/>
            <person name="Pelletier E."/>
            <person name="Couloux A."/>
            <person name="Segurens B."/>
            <person name="Wincker P."/>
            <person name="D'Hont A."/>
            <person name="Scarpelli C."/>
            <person name="Weissenbach J."/>
            <person name="Salanoubat M."/>
            <person name="Quetier F."/>
            <person name="Yu Y."/>
            <person name="Kim H.R."/>
            <person name="Rambo T."/>
            <person name="Currie J."/>
            <person name="Collura K."/>
            <person name="Luo M."/>
            <person name="Yang T."/>
            <person name="Ammiraju J.S.S."/>
            <person name="Engler F."/>
            <person name="Soderlund C."/>
            <person name="Wing R.A."/>
            <person name="Palmer L.E."/>
            <person name="de la Bastide M."/>
            <person name="Spiegel L."/>
            <person name="Nascimento L."/>
            <person name="Zutavern T."/>
            <person name="O'Shaughnessy A."/>
            <person name="Dike S."/>
            <person name="Dedhia N."/>
            <person name="Preston R."/>
            <person name="Balija V."/>
            <person name="McCombie W.R."/>
            <person name="Chow T."/>
            <person name="Chen H."/>
            <person name="Chung M."/>
            <person name="Chen C."/>
            <person name="Shaw J."/>
            <person name="Wu H."/>
            <person name="Hsiao K."/>
            <person name="Chao Y."/>
            <person name="Chu M."/>
            <person name="Cheng C."/>
            <person name="Hour A."/>
            <person name="Lee P."/>
            <person name="Lin S."/>
            <person name="Lin Y."/>
            <person name="Liou J."/>
            <person name="Liu S."/>
            <person name="Hsing Y."/>
            <person name="Raghuvanshi S."/>
            <person name="Mohanty A."/>
            <person name="Bharti A.K."/>
            <person name="Gaur A."/>
            <person name="Gupta V."/>
            <person name="Kumar D."/>
            <person name="Ravi V."/>
            <person name="Vij S."/>
            <person name="Kapur A."/>
            <person name="Khurana P."/>
            <person name="Khurana P."/>
            <person name="Khurana J.P."/>
            <person name="Tyagi A.K."/>
            <person name="Gaikwad K."/>
            <person name="Singh A."/>
            <person name="Dalal V."/>
            <person name="Srivastava S."/>
            <person name="Dixit A."/>
            <person name="Pal A.K."/>
            <person name="Ghazi I.A."/>
            <person name="Yadav M."/>
            <person name="Pandit A."/>
            <person name="Bhargava A."/>
            <person name="Sureshbabu K."/>
            <person name="Batra K."/>
            <person name="Sharma T.R."/>
            <person name="Mohapatra T."/>
            <person name="Singh N.K."/>
            <person name="Messing J."/>
            <person name="Nelson A.B."/>
            <person name="Fuks G."/>
            <person name="Kavchok S."/>
            <person name="Keizer G."/>
            <person name="Linton E."/>
            <person name="Llaca V."/>
            <person name="Song R."/>
            <person name="Tanyolac B."/>
            <person name="Young S."/>
            <person name="Ho-Il K."/>
            <person name="Hahn J.H."/>
            <person name="Sangsakoo G."/>
            <person name="Vanavichit A."/>
            <person name="de Mattos Luiz.A.T."/>
            <person name="Zimmer P.D."/>
            <person name="Malone G."/>
            <person name="Dellagostin O."/>
            <person name="de Oliveira A.C."/>
            <person name="Bevan M."/>
            <person name="Bancroft I."/>
            <person name="Minx P."/>
            <person name="Cordum H."/>
            <person name="Wilson R."/>
            <person name="Cheng Z."/>
            <person name="Jin W."/>
            <person name="Jiang J."/>
            <person name="Leong S.A."/>
            <person name="Iwama H."/>
            <person name="Gojobori T."/>
            <person name="Itoh T."/>
            <person name="Niimura Y."/>
            <person name="Fujii Y."/>
            <person name="Habara T."/>
            <person name="Sakai H."/>
            <person name="Sato Y."/>
            <person name="Wilson G."/>
            <person name="Kumar K."/>
            <person name="McCouch S."/>
            <person name="Juretic N."/>
            <person name="Hoen D."/>
            <person name="Wright S."/>
            <person name="Bruskiewich R."/>
            <person name="Bureau T."/>
            <person name="Miyao A."/>
            <person name="Hirochika H."/>
            <person name="Nishikawa T."/>
            <person name="Kadowaki K."/>
            <person name="Sugiura M."/>
            <person name="Burr B."/>
            <person name="Sasaki T."/>
        </authorList>
    </citation>
    <scope>NUCLEOTIDE SEQUENCE [LARGE SCALE GENOMIC DNA]</scope>
    <source>
        <strain evidence="3">cv. Nipponbare</strain>
    </source>
</reference>
<feature type="region of interest" description="Disordered" evidence="1">
    <location>
        <begin position="13"/>
        <end position="79"/>
    </location>
</feature>
<gene>
    <name evidence="2" type="primary">OSJNBb0081F12.1</name>
</gene>
<reference evidence="3" key="2">
    <citation type="journal article" date="2008" name="Nucleic Acids Res.">
        <title>The rice annotation project database (RAP-DB): 2008 update.</title>
        <authorList>
            <consortium name="The rice annotation project (RAP)"/>
        </authorList>
    </citation>
    <scope>GENOME REANNOTATION</scope>
    <source>
        <strain evidence="3">cv. Nipponbare</strain>
    </source>
</reference>
<accession>Q8S766</accession>
<sequence>MADRDDEQILLDTIAEGSSQYWVDDEGNEDPNQYLNKEGNDEGNQEANQEGTEEGTDSQPSAGQKRPRRKRGPAKKLEGRHIVTEIAPDGEPVAPAGIGRKFVDHCGWVVRDNVPISIVYWRRTRSRGDEDSFLPDTEKDMLWTTMLETFTIPEVDRPRCKEWTLKKMAELFQRDHWDAFVAYKIGAQGQAQIEKNKANAAKKKYHHRLGSGGYGKAIPKWDKEKDELTLALQNLEHPGRTRGKGVLPWKYGFKEDIHTYRSQMRSKRDTEAKVIDLEYRVSTYEARMQEERGMEIQAPVMVSPSGNRSSYASTGQVGSEGIEAVAAHEATHFPVDDITQRTPCDMHTPFRNLSIKDLELDIPGGDGEKKLGDTAHAIILWRKKYIVFPGQERPPAPRSPPQAQSPPPSPPHQSPPAPSPAPPPPPRAPAAKSAPSGPRATTPPRAPAAKSTPSRSRPYEPAPSRPKKKARSDEPRLPALKKRAYDLTPEELDEAVRAEVREQLKPCSPEKKIPIAPNVQDHFIKMAEPGKPVEVSDYDRTLRKALKAKPSAVKCGKEVPQLGQQPRQEVEPLVVEPAQLEICNFLKDTGLSMEQLLEDGPIETAPVMYTFKLGEPLVTPDKIRELPTQMYRFHQWYMDKSAMGREMFRARVRNSNYYQGEDVIWIRHKEVFDLYHLKALDVSILNAWIL</sequence>
<evidence type="ECO:0008006" key="4">
    <source>
        <dbReference type="Google" id="ProtNLM"/>
    </source>
</evidence>
<proteinExistence type="predicted"/>
<evidence type="ECO:0000256" key="1">
    <source>
        <dbReference type="SAM" id="MobiDB-lite"/>
    </source>
</evidence>
<feature type="compositionally biased region" description="Pro residues" evidence="1">
    <location>
        <begin position="392"/>
        <end position="428"/>
    </location>
</feature>